<dbReference type="InterPro" id="IPR036155">
    <property type="entry name" value="Crypto/Photolyase_N_sf"/>
</dbReference>
<proteinExistence type="inferred from homology"/>
<dbReference type="InterPro" id="IPR036134">
    <property type="entry name" value="Crypto/Photolyase_FAD-like_sf"/>
</dbReference>
<comment type="cofactor">
    <cofactor evidence="1">
        <name>(6R)-5,10-methylene-5,6,7,8-tetrahydrofolate</name>
        <dbReference type="ChEBI" id="CHEBI:15636"/>
    </cofactor>
</comment>
<dbReference type="OrthoDB" id="9772484at2"/>
<dbReference type="Pfam" id="PF03441">
    <property type="entry name" value="FAD_binding_7"/>
    <property type="match status" value="1"/>
</dbReference>
<dbReference type="PROSITE" id="PS51645">
    <property type="entry name" value="PHR_CRY_ALPHA_BETA"/>
    <property type="match status" value="1"/>
</dbReference>
<dbReference type="FunFam" id="1.10.579.10:FF:000003">
    <property type="entry name" value="Deoxyribodipyrimidine photo-lyase"/>
    <property type="match status" value="1"/>
</dbReference>
<accession>A0A517T6I7</accession>
<dbReference type="Gene3D" id="1.10.579.10">
    <property type="entry name" value="DNA Cyclobutane Dipyrimidine Photolyase, subunit A, domain 3"/>
    <property type="match status" value="1"/>
</dbReference>
<comment type="cofactor">
    <cofactor evidence="8">
        <name>FAD</name>
        <dbReference type="ChEBI" id="CHEBI:57692"/>
    </cofactor>
    <text evidence="8">Binds 1 FAD per subunit.</text>
</comment>
<feature type="site" description="Electron transfer via tryptophanyl radical" evidence="9">
    <location>
        <position position="306"/>
    </location>
</feature>
<feature type="binding site" evidence="8">
    <location>
        <begin position="239"/>
        <end position="243"/>
    </location>
    <ligand>
        <name>FAD</name>
        <dbReference type="ChEBI" id="CHEBI:57692"/>
    </ligand>
</feature>
<keyword evidence="14" id="KW-1185">Reference proteome</keyword>
<evidence type="ECO:0000313" key="14">
    <source>
        <dbReference type="Proteomes" id="UP000319976"/>
    </source>
</evidence>
<dbReference type="Gene3D" id="1.25.40.80">
    <property type="match status" value="1"/>
</dbReference>
<dbReference type="PROSITE" id="PS00394">
    <property type="entry name" value="DNA_PHOTOLYASES_1_1"/>
    <property type="match status" value="1"/>
</dbReference>
<feature type="binding site" evidence="8">
    <location>
        <position position="272"/>
    </location>
    <ligand>
        <name>FAD</name>
        <dbReference type="ChEBI" id="CHEBI:57692"/>
    </ligand>
</feature>
<keyword evidence="13" id="KW-0456">Lyase</keyword>
<evidence type="ECO:0000256" key="8">
    <source>
        <dbReference type="PIRSR" id="PIRSR602081-1"/>
    </source>
</evidence>
<evidence type="ECO:0000256" key="3">
    <source>
        <dbReference type="ARBA" id="ARBA00014046"/>
    </source>
</evidence>
<keyword evidence="6 10" id="KW-0157">Chromophore</keyword>
<dbReference type="KEGG" id="chya:V22_12220"/>
<comment type="catalytic activity">
    <reaction evidence="7">
        <text>cyclobutadipyrimidine (in DNA) = 2 pyrimidine residues (in DNA).</text>
        <dbReference type="EC" id="4.1.99.3"/>
    </reaction>
</comment>
<feature type="region of interest" description="Disordered" evidence="11">
    <location>
        <begin position="164"/>
        <end position="185"/>
    </location>
</feature>
<organism evidence="13 14">
    <name type="scientific">Calycomorphotria hydatis</name>
    <dbReference type="NCBI Taxonomy" id="2528027"/>
    <lineage>
        <taxon>Bacteria</taxon>
        <taxon>Pseudomonadati</taxon>
        <taxon>Planctomycetota</taxon>
        <taxon>Planctomycetia</taxon>
        <taxon>Planctomycetales</taxon>
        <taxon>Planctomycetaceae</taxon>
        <taxon>Calycomorphotria</taxon>
    </lineage>
</organism>
<protein>
    <recommendedName>
        <fullName evidence="3">Deoxyribodipyrimidine photo-lyase</fullName>
        <ecNumber evidence="2">4.1.99.3</ecNumber>
    </recommendedName>
</protein>
<dbReference type="InterPro" id="IPR018394">
    <property type="entry name" value="DNA_photolyase_1_CS_C"/>
</dbReference>
<evidence type="ECO:0000256" key="11">
    <source>
        <dbReference type="SAM" id="MobiDB-lite"/>
    </source>
</evidence>
<name>A0A517T6I7_9PLAN</name>
<feature type="site" description="Electron transfer via tryptophanyl radical" evidence="9">
    <location>
        <position position="359"/>
    </location>
</feature>
<dbReference type="SUPFAM" id="SSF48173">
    <property type="entry name" value="Cryptochrome/photolyase FAD-binding domain"/>
    <property type="match status" value="1"/>
</dbReference>
<evidence type="ECO:0000256" key="6">
    <source>
        <dbReference type="ARBA" id="ARBA00022991"/>
    </source>
</evidence>
<evidence type="ECO:0000256" key="9">
    <source>
        <dbReference type="PIRSR" id="PIRSR602081-2"/>
    </source>
</evidence>
<dbReference type="GO" id="GO:0071949">
    <property type="term" value="F:FAD binding"/>
    <property type="evidence" value="ECO:0007669"/>
    <property type="project" value="TreeGrafter"/>
</dbReference>
<evidence type="ECO:0000256" key="10">
    <source>
        <dbReference type="RuleBase" id="RU004182"/>
    </source>
</evidence>
<evidence type="ECO:0000313" key="13">
    <source>
        <dbReference type="EMBL" id="QDT63992.1"/>
    </source>
</evidence>
<evidence type="ECO:0000256" key="2">
    <source>
        <dbReference type="ARBA" id="ARBA00013149"/>
    </source>
</evidence>
<dbReference type="PRINTS" id="PR00147">
    <property type="entry name" value="DNAPHOTLYASE"/>
</dbReference>
<dbReference type="InterPro" id="IPR002081">
    <property type="entry name" value="Cryptochrome/DNA_photolyase_1"/>
</dbReference>
<keyword evidence="4 8" id="KW-0285">Flavoprotein</keyword>
<comment type="similarity">
    <text evidence="10">Belongs to the DNA photolyase family.</text>
</comment>
<dbReference type="Gene3D" id="3.40.50.620">
    <property type="entry name" value="HUPs"/>
    <property type="match status" value="1"/>
</dbReference>
<evidence type="ECO:0000259" key="12">
    <source>
        <dbReference type="PROSITE" id="PS51645"/>
    </source>
</evidence>
<dbReference type="PANTHER" id="PTHR11455:SF9">
    <property type="entry name" value="CRYPTOCHROME CIRCADIAN CLOCK 5 ISOFORM X1"/>
    <property type="match status" value="1"/>
</dbReference>
<dbReference type="InterPro" id="IPR006050">
    <property type="entry name" value="DNA_photolyase_N"/>
</dbReference>
<evidence type="ECO:0000256" key="7">
    <source>
        <dbReference type="ARBA" id="ARBA00033999"/>
    </source>
</evidence>
<dbReference type="RefSeq" id="WP_145260786.1">
    <property type="nucleotide sequence ID" value="NZ_CP036316.1"/>
</dbReference>
<dbReference type="EMBL" id="CP036316">
    <property type="protein sequence ID" value="QDT63992.1"/>
    <property type="molecule type" value="Genomic_DNA"/>
</dbReference>
<evidence type="ECO:0000256" key="5">
    <source>
        <dbReference type="ARBA" id="ARBA00022827"/>
    </source>
</evidence>
<sequence length="475" mass="54720">MSSPVLVWFRNDLRLSDNPALTAALNADVPLIPVYILDEEPAGKWARGGASRWWLHHSLASLSEALEKRGSKLILSEGPTEESLQAIAEDAGAKEVFCNARIEPYARKQEKSVRDHLADYDIEFHLYRDSMLHDPREIETKEGNPYQVFTPFWKSVKAELGNELRTEPDAPKKLPSPKSWPKSESLDDWKLLPKLDWDEQFYDHWTPGRKGAEKKLTEFLENAISDYGKDRDFPAKRGTSQLSPHLHFGEITPREIWNKVNEHGGGKGAEKYLSEVGWREFAHHLLYHFPHTINEPLREKYADFPWRDEPEELDAWKKGKTGYPIIDAGMRELWATGWMHNRVRMIVSSFLTKDLMIHWMEGDRWFWDTLVDADLANNTLGWQWAAGCGADAAPYFRIFNPMTQSKKFDSKGEYLRRWLPELADLSDEAIHEPWTASESELAEAGVKLGEDYPERIVDHAEARERALAALETIKD</sequence>
<dbReference type="GO" id="GO:0003677">
    <property type="term" value="F:DNA binding"/>
    <property type="evidence" value="ECO:0007669"/>
    <property type="project" value="TreeGrafter"/>
</dbReference>
<evidence type="ECO:0000256" key="4">
    <source>
        <dbReference type="ARBA" id="ARBA00022630"/>
    </source>
</evidence>
<dbReference type="InterPro" id="IPR014729">
    <property type="entry name" value="Rossmann-like_a/b/a_fold"/>
</dbReference>
<feature type="binding site" evidence="8">
    <location>
        <position position="227"/>
    </location>
    <ligand>
        <name>FAD</name>
        <dbReference type="ChEBI" id="CHEBI:57692"/>
    </ligand>
</feature>
<dbReference type="Pfam" id="PF00875">
    <property type="entry name" value="DNA_photolyase"/>
    <property type="match status" value="1"/>
</dbReference>
<feature type="site" description="Electron transfer via tryptophanyl radical" evidence="9">
    <location>
        <position position="382"/>
    </location>
</feature>
<keyword evidence="5 8" id="KW-0274">FAD</keyword>
<evidence type="ECO:0000256" key="1">
    <source>
        <dbReference type="ARBA" id="ARBA00001932"/>
    </source>
</evidence>
<dbReference type="GO" id="GO:0000719">
    <property type="term" value="P:photoreactive repair"/>
    <property type="evidence" value="ECO:0007669"/>
    <property type="project" value="UniProtKB-ARBA"/>
</dbReference>
<feature type="binding site" evidence="8">
    <location>
        <begin position="372"/>
        <end position="374"/>
    </location>
    <ligand>
        <name>FAD</name>
        <dbReference type="ChEBI" id="CHEBI:57692"/>
    </ligand>
</feature>
<reference evidence="13 14" key="1">
    <citation type="submission" date="2019-02" db="EMBL/GenBank/DDBJ databases">
        <title>Deep-cultivation of Planctomycetes and their phenomic and genomic characterization uncovers novel biology.</title>
        <authorList>
            <person name="Wiegand S."/>
            <person name="Jogler M."/>
            <person name="Boedeker C."/>
            <person name="Pinto D."/>
            <person name="Vollmers J."/>
            <person name="Rivas-Marin E."/>
            <person name="Kohn T."/>
            <person name="Peeters S.H."/>
            <person name="Heuer A."/>
            <person name="Rast P."/>
            <person name="Oberbeckmann S."/>
            <person name="Bunk B."/>
            <person name="Jeske O."/>
            <person name="Meyerdierks A."/>
            <person name="Storesund J.E."/>
            <person name="Kallscheuer N."/>
            <person name="Luecker S."/>
            <person name="Lage O.M."/>
            <person name="Pohl T."/>
            <person name="Merkel B.J."/>
            <person name="Hornburger P."/>
            <person name="Mueller R.-W."/>
            <person name="Bruemmer F."/>
            <person name="Labrenz M."/>
            <person name="Spormann A.M."/>
            <person name="Op den Camp H."/>
            <person name="Overmann J."/>
            <person name="Amann R."/>
            <person name="Jetten M.S.M."/>
            <person name="Mascher T."/>
            <person name="Medema M.H."/>
            <person name="Devos D.P."/>
            <person name="Kaster A.-K."/>
            <person name="Ovreas L."/>
            <person name="Rohde M."/>
            <person name="Galperin M.Y."/>
            <person name="Jogler C."/>
        </authorList>
    </citation>
    <scope>NUCLEOTIDE SEQUENCE [LARGE SCALE GENOMIC DNA]</scope>
    <source>
        <strain evidence="13 14">V22</strain>
    </source>
</reference>
<dbReference type="GO" id="GO:0009416">
    <property type="term" value="P:response to light stimulus"/>
    <property type="evidence" value="ECO:0007669"/>
    <property type="project" value="TreeGrafter"/>
</dbReference>
<dbReference type="SUPFAM" id="SSF52425">
    <property type="entry name" value="Cryptochrome/photolyase, N-terminal domain"/>
    <property type="match status" value="1"/>
</dbReference>
<feature type="domain" description="Photolyase/cryptochrome alpha/beta" evidence="12">
    <location>
        <begin position="3"/>
        <end position="132"/>
    </location>
</feature>
<dbReference type="Proteomes" id="UP000319976">
    <property type="component" value="Chromosome"/>
</dbReference>
<dbReference type="InterPro" id="IPR005101">
    <property type="entry name" value="Cryptochr/Photolyase_FAD-bd"/>
</dbReference>
<gene>
    <name evidence="13" type="primary">phrB</name>
    <name evidence="13" type="ORF">V22_12220</name>
</gene>
<dbReference type="GO" id="GO:0003904">
    <property type="term" value="F:deoxyribodipyrimidine photo-lyase activity"/>
    <property type="evidence" value="ECO:0007669"/>
    <property type="project" value="UniProtKB-EC"/>
</dbReference>
<dbReference type="AlphaFoldDB" id="A0A517T6I7"/>
<dbReference type="PANTHER" id="PTHR11455">
    <property type="entry name" value="CRYPTOCHROME"/>
    <property type="match status" value="1"/>
</dbReference>
<dbReference type="EC" id="4.1.99.3" evidence="2"/>